<protein>
    <submittedName>
        <fullName evidence="1">Uncharacterized protein</fullName>
    </submittedName>
</protein>
<dbReference type="Proteomes" id="UP000590740">
    <property type="component" value="Unassembled WGS sequence"/>
</dbReference>
<dbReference type="EMBL" id="JACHIG010000005">
    <property type="protein sequence ID" value="MBB5033148.1"/>
    <property type="molecule type" value="Genomic_DNA"/>
</dbReference>
<keyword evidence="2" id="KW-1185">Reference proteome</keyword>
<reference evidence="1 2" key="1">
    <citation type="submission" date="2020-08" db="EMBL/GenBank/DDBJ databases">
        <title>Genomic Encyclopedia of Type Strains, Phase IV (KMG-IV): sequencing the most valuable type-strain genomes for metagenomic binning, comparative biology and taxonomic classification.</title>
        <authorList>
            <person name="Goeker M."/>
        </authorList>
    </citation>
    <scope>NUCLEOTIDE SEQUENCE [LARGE SCALE GENOMIC DNA]</scope>
    <source>
        <strain evidence="1 2">DSM 12252</strain>
    </source>
</reference>
<dbReference type="AlphaFoldDB" id="A0A7W7YBJ5"/>
<sequence length="144" mass="15691">MNATIERLMEMPREMGIAQAAYVLGRSEDHIARAIAAGRIEAQADEGRGSGAKRRNITITRESLLIYIVRSTTGDKLTLMRSIKQRMPANLVALAQLVAAPQPLSDATAAPAPQTQRRPRNIIPHPALADHPEFDFASRLKTGA</sequence>
<dbReference type="RefSeq" id="WP_184340062.1">
    <property type="nucleotide sequence ID" value="NZ_JACHIG010000005.1"/>
</dbReference>
<proteinExistence type="predicted"/>
<organism evidence="1 2">
    <name type="scientific">Prosthecobacter vanneervenii</name>
    <dbReference type="NCBI Taxonomy" id="48466"/>
    <lineage>
        <taxon>Bacteria</taxon>
        <taxon>Pseudomonadati</taxon>
        <taxon>Verrucomicrobiota</taxon>
        <taxon>Verrucomicrobiia</taxon>
        <taxon>Verrucomicrobiales</taxon>
        <taxon>Verrucomicrobiaceae</taxon>
        <taxon>Prosthecobacter</taxon>
    </lineage>
</organism>
<evidence type="ECO:0000313" key="1">
    <source>
        <dbReference type="EMBL" id="MBB5033148.1"/>
    </source>
</evidence>
<comment type="caution">
    <text evidence="1">The sequence shown here is derived from an EMBL/GenBank/DDBJ whole genome shotgun (WGS) entry which is preliminary data.</text>
</comment>
<gene>
    <name evidence="1" type="ORF">HNQ65_002731</name>
</gene>
<name>A0A7W7YBJ5_9BACT</name>
<evidence type="ECO:0000313" key="2">
    <source>
        <dbReference type="Proteomes" id="UP000590740"/>
    </source>
</evidence>
<accession>A0A7W7YBJ5</accession>